<comment type="caution">
    <text evidence="1">The sequence shown here is derived from an EMBL/GenBank/DDBJ whole genome shotgun (WGS) entry which is preliminary data.</text>
</comment>
<gene>
    <name evidence="1" type="ORF">BDM02DRAFT_3193915</name>
</gene>
<dbReference type="EMBL" id="MU118693">
    <property type="protein sequence ID" value="KAF9642102.1"/>
    <property type="molecule type" value="Genomic_DNA"/>
</dbReference>
<reference evidence="1" key="2">
    <citation type="journal article" date="2020" name="Nat. Commun.">
        <title>Large-scale genome sequencing of mycorrhizal fungi provides insights into the early evolution of symbiotic traits.</title>
        <authorList>
            <person name="Miyauchi S."/>
            <person name="Kiss E."/>
            <person name="Kuo A."/>
            <person name="Drula E."/>
            <person name="Kohler A."/>
            <person name="Sanchez-Garcia M."/>
            <person name="Morin E."/>
            <person name="Andreopoulos B."/>
            <person name="Barry K.W."/>
            <person name="Bonito G."/>
            <person name="Buee M."/>
            <person name="Carver A."/>
            <person name="Chen C."/>
            <person name="Cichocki N."/>
            <person name="Clum A."/>
            <person name="Culley D."/>
            <person name="Crous P.W."/>
            <person name="Fauchery L."/>
            <person name="Girlanda M."/>
            <person name="Hayes R.D."/>
            <person name="Keri Z."/>
            <person name="LaButti K."/>
            <person name="Lipzen A."/>
            <person name="Lombard V."/>
            <person name="Magnuson J."/>
            <person name="Maillard F."/>
            <person name="Murat C."/>
            <person name="Nolan M."/>
            <person name="Ohm R.A."/>
            <person name="Pangilinan J."/>
            <person name="Pereira M.F."/>
            <person name="Perotto S."/>
            <person name="Peter M."/>
            <person name="Pfister S."/>
            <person name="Riley R."/>
            <person name="Sitrit Y."/>
            <person name="Stielow J.B."/>
            <person name="Szollosi G."/>
            <person name="Zifcakova L."/>
            <person name="Stursova M."/>
            <person name="Spatafora J.W."/>
            <person name="Tedersoo L."/>
            <person name="Vaario L.M."/>
            <person name="Yamada A."/>
            <person name="Yan M."/>
            <person name="Wang P."/>
            <person name="Xu J."/>
            <person name="Bruns T."/>
            <person name="Baldrian P."/>
            <person name="Vilgalys R."/>
            <person name="Dunand C."/>
            <person name="Henrissat B."/>
            <person name="Grigoriev I.V."/>
            <person name="Hibbett D."/>
            <person name="Nagy L.G."/>
            <person name="Martin F.M."/>
        </authorList>
    </citation>
    <scope>NUCLEOTIDE SEQUENCE</scope>
    <source>
        <strain evidence="1">P2</strain>
    </source>
</reference>
<name>A0ACB6YXU6_THEGA</name>
<protein>
    <submittedName>
        <fullName evidence="1">Uncharacterized protein</fullName>
    </submittedName>
</protein>
<sequence>MPPYVLNSSSISHCEGCGSRPLQLISPSQVLLDMGSSLCNKWYYCLYVPFLCSNSIWATAIASFRSNIICHAKLHILCDPIVDLLEMGLTDWGGADILADSSVNAICLATVVGECLLSLHEQHGSRICQLENQFHLLVHSVDVLVNWHHEDVMALQHQVSELEDRCACEELDDDKEMLLHHPEGVPSPLSSDEMQLLGLCSNWSELVATPNILDVAEPLFHY</sequence>
<accession>A0ACB6YXU6</accession>
<keyword evidence="2" id="KW-1185">Reference proteome</keyword>
<evidence type="ECO:0000313" key="2">
    <source>
        <dbReference type="Proteomes" id="UP000886501"/>
    </source>
</evidence>
<organism evidence="1 2">
    <name type="scientific">Thelephora ganbajun</name>
    <name type="common">Ganba fungus</name>
    <dbReference type="NCBI Taxonomy" id="370292"/>
    <lineage>
        <taxon>Eukaryota</taxon>
        <taxon>Fungi</taxon>
        <taxon>Dikarya</taxon>
        <taxon>Basidiomycota</taxon>
        <taxon>Agaricomycotina</taxon>
        <taxon>Agaricomycetes</taxon>
        <taxon>Thelephorales</taxon>
        <taxon>Thelephoraceae</taxon>
        <taxon>Thelephora</taxon>
    </lineage>
</organism>
<reference evidence="1" key="1">
    <citation type="submission" date="2019-10" db="EMBL/GenBank/DDBJ databases">
        <authorList>
            <consortium name="DOE Joint Genome Institute"/>
            <person name="Kuo A."/>
            <person name="Miyauchi S."/>
            <person name="Kiss E."/>
            <person name="Drula E."/>
            <person name="Kohler A."/>
            <person name="Sanchez-Garcia M."/>
            <person name="Andreopoulos B."/>
            <person name="Barry K.W."/>
            <person name="Bonito G."/>
            <person name="Buee M."/>
            <person name="Carver A."/>
            <person name="Chen C."/>
            <person name="Cichocki N."/>
            <person name="Clum A."/>
            <person name="Culley D."/>
            <person name="Crous P.W."/>
            <person name="Fauchery L."/>
            <person name="Girlanda M."/>
            <person name="Hayes R."/>
            <person name="Keri Z."/>
            <person name="Labutti K."/>
            <person name="Lipzen A."/>
            <person name="Lombard V."/>
            <person name="Magnuson J."/>
            <person name="Maillard F."/>
            <person name="Morin E."/>
            <person name="Murat C."/>
            <person name="Nolan M."/>
            <person name="Ohm R."/>
            <person name="Pangilinan J."/>
            <person name="Pereira M."/>
            <person name="Perotto S."/>
            <person name="Peter M."/>
            <person name="Riley R."/>
            <person name="Sitrit Y."/>
            <person name="Stielow B."/>
            <person name="Szollosi G."/>
            <person name="Zifcakova L."/>
            <person name="Stursova M."/>
            <person name="Spatafora J.W."/>
            <person name="Tedersoo L."/>
            <person name="Vaario L.-M."/>
            <person name="Yamada A."/>
            <person name="Yan M."/>
            <person name="Wang P."/>
            <person name="Xu J."/>
            <person name="Bruns T."/>
            <person name="Baldrian P."/>
            <person name="Vilgalys R."/>
            <person name="Henrissat B."/>
            <person name="Grigoriev I.V."/>
            <person name="Hibbett D."/>
            <person name="Nagy L.G."/>
            <person name="Martin F.M."/>
        </authorList>
    </citation>
    <scope>NUCLEOTIDE SEQUENCE</scope>
    <source>
        <strain evidence="1">P2</strain>
    </source>
</reference>
<evidence type="ECO:0000313" key="1">
    <source>
        <dbReference type="EMBL" id="KAF9642102.1"/>
    </source>
</evidence>
<dbReference type="Proteomes" id="UP000886501">
    <property type="component" value="Unassembled WGS sequence"/>
</dbReference>
<proteinExistence type="predicted"/>